<evidence type="ECO:0000259" key="5">
    <source>
        <dbReference type="PROSITE" id="PS51935"/>
    </source>
</evidence>
<evidence type="ECO:0000313" key="6">
    <source>
        <dbReference type="EMBL" id="MBK1618524.1"/>
    </source>
</evidence>
<keyword evidence="2" id="KW-0645">Protease</keyword>
<evidence type="ECO:0000313" key="7">
    <source>
        <dbReference type="Proteomes" id="UP001138768"/>
    </source>
</evidence>
<dbReference type="EMBL" id="NRRY01000011">
    <property type="protein sequence ID" value="MBK1618524.1"/>
    <property type="molecule type" value="Genomic_DNA"/>
</dbReference>
<protein>
    <recommendedName>
        <fullName evidence="5">NlpC/P60 domain-containing protein</fullName>
    </recommendedName>
</protein>
<gene>
    <name evidence="6" type="ORF">CKO42_08745</name>
</gene>
<dbReference type="InterPro" id="IPR038765">
    <property type="entry name" value="Papain-like_cys_pep_sf"/>
</dbReference>
<dbReference type="PANTHER" id="PTHR47053">
    <property type="entry name" value="MUREIN DD-ENDOPEPTIDASE MEPH-RELATED"/>
    <property type="match status" value="1"/>
</dbReference>
<comment type="caution">
    <text evidence="6">The sequence shown here is derived from an EMBL/GenBank/DDBJ whole genome shotgun (WGS) entry which is preliminary data.</text>
</comment>
<dbReference type="GO" id="GO:0006508">
    <property type="term" value="P:proteolysis"/>
    <property type="evidence" value="ECO:0007669"/>
    <property type="project" value="UniProtKB-KW"/>
</dbReference>
<evidence type="ECO:0000256" key="2">
    <source>
        <dbReference type="ARBA" id="ARBA00022670"/>
    </source>
</evidence>
<proteinExistence type="inferred from homology"/>
<accession>A0A9X1B3Z6</accession>
<keyword evidence="4" id="KW-0788">Thiol protease</keyword>
<organism evidence="6 7">
    <name type="scientific">Lamprobacter modestohalophilus</name>
    <dbReference type="NCBI Taxonomy" id="1064514"/>
    <lineage>
        <taxon>Bacteria</taxon>
        <taxon>Pseudomonadati</taxon>
        <taxon>Pseudomonadota</taxon>
        <taxon>Gammaproteobacteria</taxon>
        <taxon>Chromatiales</taxon>
        <taxon>Chromatiaceae</taxon>
        <taxon>Lamprobacter</taxon>
    </lineage>
</organism>
<comment type="similarity">
    <text evidence="1">Belongs to the peptidase C40 family.</text>
</comment>
<dbReference type="InterPro" id="IPR051202">
    <property type="entry name" value="Peptidase_C40"/>
</dbReference>
<feature type="domain" description="NlpC/P60" evidence="5">
    <location>
        <begin position="60"/>
        <end position="181"/>
    </location>
</feature>
<dbReference type="PROSITE" id="PS51935">
    <property type="entry name" value="NLPC_P60"/>
    <property type="match status" value="1"/>
</dbReference>
<dbReference type="SUPFAM" id="SSF54001">
    <property type="entry name" value="Cysteine proteinases"/>
    <property type="match status" value="1"/>
</dbReference>
<reference evidence="6 7" key="1">
    <citation type="journal article" date="2020" name="Microorganisms">
        <title>Osmotic Adaptation and Compatible Solute Biosynthesis of Phototrophic Bacteria as Revealed from Genome Analyses.</title>
        <authorList>
            <person name="Imhoff J.F."/>
            <person name="Rahn T."/>
            <person name="Kunzel S."/>
            <person name="Keller A."/>
            <person name="Neulinger S.C."/>
        </authorList>
    </citation>
    <scope>NUCLEOTIDE SEQUENCE [LARGE SCALE GENOMIC DNA]</scope>
    <source>
        <strain evidence="6 7">DSM 25653</strain>
    </source>
</reference>
<dbReference type="InterPro" id="IPR000064">
    <property type="entry name" value="NLP_P60_dom"/>
</dbReference>
<keyword evidence="3" id="KW-0378">Hydrolase</keyword>
<dbReference type="AlphaFoldDB" id="A0A9X1B3Z6"/>
<dbReference type="Proteomes" id="UP001138768">
    <property type="component" value="Unassembled WGS sequence"/>
</dbReference>
<evidence type="ECO:0000256" key="3">
    <source>
        <dbReference type="ARBA" id="ARBA00022801"/>
    </source>
</evidence>
<dbReference type="Gene3D" id="3.90.1720.10">
    <property type="entry name" value="endopeptidase domain like (from Nostoc punctiforme)"/>
    <property type="match status" value="1"/>
</dbReference>
<evidence type="ECO:0000256" key="1">
    <source>
        <dbReference type="ARBA" id="ARBA00007074"/>
    </source>
</evidence>
<sequence>MSIAIVPSCSASPARLLYRPLLLGAFLGSALVLLGCASTPSSPNRSVQVAGETFDLSSLEPTRADVVKAALAQIGTPYVYGGATPHRALDCSGLTLVAHQAAGMSIPRVSTQQQAAATPLRGHPKPGDLVFFKTGPSQYHVGIMVDEQRFVHASTSKRHVRLANLGSNYWRERYLGAGSYL</sequence>
<dbReference type="PANTHER" id="PTHR47053:SF1">
    <property type="entry name" value="MUREIN DD-ENDOPEPTIDASE MEPH-RELATED"/>
    <property type="match status" value="1"/>
</dbReference>
<name>A0A9X1B3Z6_9GAMM</name>
<dbReference type="Pfam" id="PF00877">
    <property type="entry name" value="NLPC_P60"/>
    <property type="match status" value="1"/>
</dbReference>
<evidence type="ECO:0000256" key="4">
    <source>
        <dbReference type="ARBA" id="ARBA00022807"/>
    </source>
</evidence>
<keyword evidence="7" id="KW-1185">Reference proteome</keyword>
<dbReference type="GO" id="GO:0008234">
    <property type="term" value="F:cysteine-type peptidase activity"/>
    <property type="evidence" value="ECO:0007669"/>
    <property type="project" value="UniProtKB-KW"/>
</dbReference>